<evidence type="ECO:0000313" key="7">
    <source>
        <dbReference type="EMBL" id="POM26744.1"/>
    </source>
</evidence>
<feature type="domain" description="Peptidase M10 metallopeptidase" evidence="6">
    <location>
        <begin position="291"/>
        <end position="348"/>
    </location>
</feature>
<name>A0A2P4UNX8_9ACTN</name>
<dbReference type="InterPro" id="IPR001818">
    <property type="entry name" value="Pept_M10_metallopeptidase"/>
</dbReference>
<reference evidence="7 8" key="1">
    <citation type="journal article" date="2017" name="Chemistry">
        <title>Isolation, Biosynthesis and Chemical Modifications of Rubterolones A-F: Rare Tropolone Alkaloids from Actinomadura sp. 5-2.</title>
        <authorList>
            <person name="Guo H."/>
            <person name="Benndorf R."/>
            <person name="Leichnitz D."/>
            <person name="Klassen J.L."/>
            <person name="Vollmers J."/>
            <person name="Gorls H."/>
            <person name="Steinacker M."/>
            <person name="Weigel C."/>
            <person name="Dahse H.M."/>
            <person name="Kaster A.K."/>
            <person name="de Beer Z.W."/>
            <person name="Poulsen M."/>
            <person name="Beemelmanns C."/>
        </authorList>
    </citation>
    <scope>NUCLEOTIDE SEQUENCE [LARGE SCALE GENOMIC DNA]</scope>
    <source>
        <strain evidence="7 8">5-2</strain>
    </source>
</reference>
<dbReference type="SUPFAM" id="SSF55486">
    <property type="entry name" value="Metalloproteases ('zincins'), catalytic domain"/>
    <property type="match status" value="1"/>
</dbReference>
<dbReference type="InterPro" id="IPR024079">
    <property type="entry name" value="MetalloPept_cat_dom_sf"/>
</dbReference>
<dbReference type="GO" id="GO:0004222">
    <property type="term" value="F:metalloendopeptidase activity"/>
    <property type="evidence" value="ECO:0007669"/>
    <property type="project" value="InterPro"/>
</dbReference>
<keyword evidence="5" id="KW-0732">Signal</keyword>
<evidence type="ECO:0000256" key="3">
    <source>
        <dbReference type="ARBA" id="ARBA00022801"/>
    </source>
</evidence>
<keyword evidence="3" id="KW-0378">Hydrolase</keyword>
<evidence type="ECO:0000256" key="4">
    <source>
        <dbReference type="ARBA" id="ARBA00022833"/>
    </source>
</evidence>
<dbReference type="GO" id="GO:0031012">
    <property type="term" value="C:extracellular matrix"/>
    <property type="evidence" value="ECO:0007669"/>
    <property type="project" value="InterPro"/>
</dbReference>
<evidence type="ECO:0000313" key="8">
    <source>
        <dbReference type="Proteomes" id="UP000242367"/>
    </source>
</evidence>
<keyword evidence="2" id="KW-0479">Metal-binding</keyword>
<feature type="chain" id="PRO_5039082080" description="Peptidase M10 metallopeptidase domain-containing protein" evidence="5">
    <location>
        <begin position="21"/>
        <end position="350"/>
    </location>
</feature>
<accession>A0A2P4UNX8</accession>
<protein>
    <recommendedName>
        <fullName evidence="6">Peptidase M10 metallopeptidase domain-containing protein</fullName>
    </recommendedName>
</protein>
<dbReference type="EMBL" id="MTBP01000001">
    <property type="protein sequence ID" value="POM26744.1"/>
    <property type="molecule type" value="Genomic_DNA"/>
</dbReference>
<keyword evidence="4" id="KW-0862">Zinc</keyword>
<comment type="caution">
    <text evidence="7">The sequence shown here is derived from an EMBL/GenBank/DDBJ whole genome shotgun (WGS) entry which is preliminary data.</text>
</comment>
<dbReference type="Gene3D" id="3.40.390.10">
    <property type="entry name" value="Collagenase (Catalytic Domain)"/>
    <property type="match status" value="1"/>
</dbReference>
<gene>
    <name evidence="7" type="ORF">BTM25_11500</name>
</gene>
<evidence type="ECO:0000259" key="6">
    <source>
        <dbReference type="Pfam" id="PF00413"/>
    </source>
</evidence>
<dbReference type="Proteomes" id="UP000242367">
    <property type="component" value="Unassembled WGS sequence"/>
</dbReference>
<evidence type="ECO:0000256" key="5">
    <source>
        <dbReference type="SAM" id="SignalP"/>
    </source>
</evidence>
<dbReference type="AlphaFoldDB" id="A0A2P4UNX8"/>
<evidence type="ECO:0000256" key="2">
    <source>
        <dbReference type="ARBA" id="ARBA00022723"/>
    </source>
</evidence>
<organism evidence="7 8">
    <name type="scientific">Actinomadura rubteroloni</name>
    <dbReference type="NCBI Taxonomy" id="1926885"/>
    <lineage>
        <taxon>Bacteria</taxon>
        <taxon>Bacillati</taxon>
        <taxon>Actinomycetota</taxon>
        <taxon>Actinomycetes</taxon>
        <taxon>Streptosporangiales</taxon>
        <taxon>Thermomonosporaceae</taxon>
        <taxon>Actinomadura</taxon>
    </lineage>
</organism>
<proteinExistence type="predicted"/>
<feature type="signal peptide" evidence="5">
    <location>
        <begin position="1"/>
        <end position="20"/>
    </location>
</feature>
<dbReference type="RefSeq" id="WP_168212010.1">
    <property type="nucleotide sequence ID" value="NZ_MTBP01000001.1"/>
</dbReference>
<dbReference type="GO" id="GO:0008270">
    <property type="term" value="F:zinc ion binding"/>
    <property type="evidence" value="ECO:0007669"/>
    <property type="project" value="InterPro"/>
</dbReference>
<dbReference type="GO" id="GO:0006508">
    <property type="term" value="P:proteolysis"/>
    <property type="evidence" value="ECO:0007669"/>
    <property type="project" value="UniProtKB-KW"/>
</dbReference>
<evidence type="ECO:0000256" key="1">
    <source>
        <dbReference type="ARBA" id="ARBA00022670"/>
    </source>
</evidence>
<keyword evidence="1" id="KW-0645">Protease</keyword>
<dbReference type="Pfam" id="PF00413">
    <property type="entry name" value="Peptidase_M10"/>
    <property type="match status" value="1"/>
</dbReference>
<keyword evidence="8" id="KW-1185">Reference proteome</keyword>
<sequence precursor="true">MKINHRPVKIVLAISLTAIALPVASPAVRADEREISPTSVEQCAPQKTVAVAESRKLVRFTDCDLRGRTVLGSRGITVTVPRTGTSVTAQALHRDGSSRLTATVNVRAGEVEINQEVQTAPTRSKIGRAAALDKCADGAYNRNQYRQNGAYKWYYYPGSVWESGIPDDPINRYPFIALDLGMSSGAMAPNDCGLPWAKGQSWNQGDTGFQPNVGLNGGCTGANGINSVGWMRLSSAAPSLLAVTCTWSSNGIATETDVAMRTGDGVLWWYDDSGTGFTGERATTALCPAGRYYAEAVAAHEAGHVFGLAHVTGEQHANLTMYPTIDTCDLGPSRYGRGDNLGIVSIYGKQ</sequence>